<keyword evidence="3" id="KW-1185">Reference proteome</keyword>
<dbReference type="Proteomes" id="UP000004816">
    <property type="component" value="Unassembled WGS sequence"/>
</dbReference>
<reference evidence="2 3" key="1">
    <citation type="journal article" date="2011" name="Stand. Genomic Sci.">
        <title>High quality draft genome sequence of Segniliparus rugosus CDC 945(T)= (ATCC BAA-974(T)).</title>
        <authorList>
            <person name="Earl A.M."/>
            <person name="Desjardins C.A."/>
            <person name="Fitzgerald M.G."/>
            <person name="Arachchi H.M."/>
            <person name="Zeng Q."/>
            <person name="Mehta T."/>
            <person name="Griggs A."/>
            <person name="Birren B.W."/>
            <person name="Toney N.C."/>
            <person name="Carr J."/>
            <person name="Posey J."/>
            <person name="Butler W.R."/>
        </authorList>
    </citation>
    <scope>NUCLEOTIDE SEQUENCE [LARGE SCALE GENOMIC DNA]</scope>
    <source>
        <strain evidence="3">ATCC BAA-974 / DSM 45345 / CCUG 50838 / CIP 108380 / JCM 13579 / CDC 945</strain>
    </source>
</reference>
<dbReference type="HOGENOM" id="CLU_2525645_0_0_11"/>
<gene>
    <name evidence="2" type="ORF">HMPREF9336_00412</name>
</gene>
<dbReference type="AlphaFoldDB" id="E5XLP3"/>
<sequence>MNGFAVAALAVLGLAPLNMDGGGNDPSPYDIPLRVGPVSKAPQEPASDSDDPESEAPRQLPTQCHDAGFNRSDESFPCPWTTRK</sequence>
<name>E5XLP3_SEGRC</name>
<evidence type="ECO:0000313" key="2">
    <source>
        <dbReference type="EMBL" id="EFV14721.1"/>
    </source>
</evidence>
<proteinExistence type="predicted"/>
<feature type="region of interest" description="Disordered" evidence="1">
    <location>
        <begin position="16"/>
        <end position="84"/>
    </location>
</feature>
<dbReference type="EMBL" id="ACZI02000003">
    <property type="protein sequence ID" value="EFV14721.1"/>
    <property type="molecule type" value="Genomic_DNA"/>
</dbReference>
<accession>E5XLP3</accession>
<comment type="caution">
    <text evidence="2">The sequence shown here is derived from an EMBL/GenBank/DDBJ whole genome shotgun (WGS) entry which is preliminary data.</text>
</comment>
<evidence type="ECO:0000256" key="1">
    <source>
        <dbReference type="SAM" id="MobiDB-lite"/>
    </source>
</evidence>
<evidence type="ECO:0000313" key="3">
    <source>
        <dbReference type="Proteomes" id="UP000004816"/>
    </source>
</evidence>
<protein>
    <submittedName>
        <fullName evidence="2">Uncharacterized protein</fullName>
    </submittedName>
</protein>
<organism evidence="2 3">
    <name type="scientific">Segniliparus rugosus (strain ATCC BAA-974 / DSM 45345 / CCUG 50838 / CIP 108380 / JCM 13579 / CDC 945)</name>
    <dbReference type="NCBI Taxonomy" id="679197"/>
    <lineage>
        <taxon>Bacteria</taxon>
        <taxon>Bacillati</taxon>
        <taxon>Actinomycetota</taxon>
        <taxon>Actinomycetes</taxon>
        <taxon>Mycobacteriales</taxon>
        <taxon>Segniliparaceae</taxon>
        <taxon>Segniliparus</taxon>
    </lineage>
</organism>